<evidence type="ECO:0000313" key="2">
    <source>
        <dbReference type="Proteomes" id="UP000255082"/>
    </source>
</evidence>
<dbReference type="SUPFAM" id="SSF52540">
    <property type="entry name" value="P-loop containing nucleoside triphosphate hydrolases"/>
    <property type="match status" value="1"/>
</dbReference>
<evidence type="ECO:0000313" key="1">
    <source>
        <dbReference type="EMBL" id="SUA41524.1"/>
    </source>
</evidence>
<name>A0A378WM93_9NOCA</name>
<dbReference type="Pfam" id="PF13238">
    <property type="entry name" value="AAA_18"/>
    <property type="match status" value="1"/>
</dbReference>
<dbReference type="EMBL" id="UGRU01000001">
    <property type="protein sequence ID" value="SUA41524.1"/>
    <property type="molecule type" value="Genomic_DNA"/>
</dbReference>
<protein>
    <submittedName>
        <fullName evidence="1">Cytidylate kinase</fullName>
    </submittedName>
</protein>
<proteinExistence type="predicted"/>
<dbReference type="Proteomes" id="UP000255082">
    <property type="component" value="Unassembled WGS sequence"/>
</dbReference>
<dbReference type="InterPro" id="IPR027417">
    <property type="entry name" value="P-loop_NTPase"/>
</dbReference>
<dbReference type="AlphaFoldDB" id="A0A378WM93"/>
<keyword evidence="1" id="KW-0808">Transferase</keyword>
<keyword evidence="1" id="KW-0418">Kinase</keyword>
<gene>
    <name evidence="1" type="ORF">NCTC13184_00863</name>
</gene>
<reference evidence="1 2" key="1">
    <citation type="submission" date="2018-06" db="EMBL/GenBank/DDBJ databases">
        <authorList>
            <consortium name="Pathogen Informatics"/>
            <person name="Doyle S."/>
        </authorList>
    </citation>
    <scope>NUCLEOTIDE SEQUENCE [LARGE SCALE GENOMIC DNA]</scope>
    <source>
        <strain evidence="1 2">NCTC13184</strain>
    </source>
</reference>
<dbReference type="GO" id="GO:0016301">
    <property type="term" value="F:kinase activity"/>
    <property type="evidence" value="ECO:0007669"/>
    <property type="project" value="UniProtKB-KW"/>
</dbReference>
<organism evidence="1 2">
    <name type="scientific">Nocardia africana</name>
    <dbReference type="NCBI Taxonomy" id="134964"/>
    <lineage>
        <taxon>Bacteria</taxon>
        <taxon>Bacillati</taxon>
        <taxon>Actinomycetota</taxon>
        <taxon>Actinomycetes</taxon>
        <taxon>Mycobacteriales</taxon>
        <taxon>Nocardiaceae</taxon>
        <taxon>Nocardia</taxon>
    </lineage>
</organism>
<accession>A0A378WM93</accession>
<dbReference type="Gene3D" id="3.40.50.300">
    <property type="entry name" value="P-loop containing nucleotide triphosphate hydrolases"/>
    <property type="match status" value="1"/>
</dbReference>
<sequence>MALRSGKSLAVGCPARYRPAMTSAVYLITGIQAAGKSTVAQALAERLPSSAHVRGDVFRRFVVGGRAEMSGEPSEEAMRQLRLRHRLTAATADEYAAAGFTAVVQDVVLGDLLPWMIEQIHTDPLYVVVLTPRPAAVARREAGRDKKAYGVFTVEQLDTVLHAETPRIGLWLDTTDLTVEETVEEILARAEPVERRIGPGERLR</sequence>